<evidence type="ECO:0000256" key="1">
    <source>
        <dbReference type="ARBA" id="ARBA00004141"/>
    </source>
</evidence>
<dbReference type="GO" id="GO:0022857">
    <property type="term" value="F:transmembrane transporter activity"/>
    <property type="evidence" value="ECO:0007669"/>
    <property type="project" value="UniProtKB-UniRule"/>
</dbReference>
<dbReference type="Pfam" id="PF04515">
    <property type="entry name" value="Choline_transpo"/>
    <property type="match status" value="1"/>
</dbReference>
<keyword evidence="3 7" id="KW-0812">Transmembrane</keyword>
<dbReference type="InParanoid" id="A0A024GLM3"/>
<proteinExistence type="inferred from homology"/>
<dbReference type="PANTHER" id="PTHR12385:SF14">
    <property type="entry name" value="CHOLINE TRANSPORTER-LIKE 2"/>
    <property type="match status" value="1"/>
</dbReference>
<evidence type="ECO:0000313" key="8">
    <source>
        <dbReference type="EMBL" id="CCI47784.1"/>
    </source>
</evidence>
<dbReference type="PANTHER" id="PTHR12385">
    <property type="entry name" value="CHOLINE TRANSPORTER-LIKE (SLC FAMILY 44)"/>
    <property type="match status" value="1"/>
</dbReference>
<dbReference type="AlphaFoldDB" id="A0A024GLM3"/>
<evidence type="ECO:0000256" key="3">
    <source>
        <dbReference type="ARBA" id="ARBA00022692"/>
    </source>
</evidence>
<feature type="transmembrane region" description="Helical" evidence="7">
    <location>
        <begin position="381"/>
        <end position="404"/>
    </location>
</feature>
<evidence type="ECO:0000256" key="5">
    <source>
        <dbReference type="ARBA" id="ARBA00023136"/>
    </source>
</evidence>
<comment type="caution">
    <text evidence="8">The sequence shown here is derived from an EMBL/GenBank/DDBJ whole genome shotgun (WGS) entry which is preliminary data.</text>
</comment>
<evidence type="ECO:0000256" key="2">
    <source>
        <dbReference type="ARBA" id="ARBA00007168"/>
    </source>
</evidence>
<evidence type="ECO:0000256" key="4">
    <source>
        <dbReference type="ARBA" id="ARBA00022989"/>
    </source>
</evidence>
<protein>
    <recommendedName>
        <fullName evidence="7">Choline transporter-like protein</fullName>
    </recommendedName>
</protein>
<dbReference type="InterPro" id="IPR007603">
    <property type="entry name" value="Choline_transptr-like"/>
</dbReference>
<feature type="transmembrane region" description="Helical" evidence="7">
    <location>
        <begin position="610"/>
        <end position="631"/>
    </location>
</feature>
<evidence type="ECO:0000313" key="9">
    <source>
        <dbReference type="Proteomes" id="UP000053237"/>
    </source>
</evidence>
<feature type="transmembrane region" description="Helical" evidence="7">
    <location>
        <begin position="336"/>
        <end position="360"/>
    </location>
</feature>
<dbReference type="Proteomes" id="UP000053237">
    <property type="component" value="Unassembled WGS sequence"/>
</dbReference>
<name>A0A024GLM3_9STRA</name>
<keyword evidence="4 7" id="KW-1133">Transmembrane helix</keyword>
<comment type="function">
    <text evidence="7">Choline transporter.</text>
</comment>
<feature type="transmembrane region" description="Helical" evidence="7">
    <location>
        <begin position="267"/>
        <end position="289"/>
    </location>
</feature>
<accession>A0A024GLM3</accession>
<evidence type="ECO:0000256" key="6">
    <source>
        <dbReference type="ARBA" id="ARBA00023180"/>
    </source>
</evidence>
<keyword evidence="9" id="KW-1185">Reference proteome</keyword>
<comment type="similarity">
    <text evidence="2 7">Belongs to the CTL (choline transporter-like) family.</text>
</comment>
<gene>
    <name evidence="8" type="ORF">BN9_088000</name>
</gene>
<dbReference type="EMBL" id="CAIX01000186">
    <property type="protein sequence ID" value="CCI47784.1"/>
    <property type="molecule type" value="Genomic_DNA"/>
</dbReference>
<evidence type="ECO:0000256" key="7">
    <source>
        <dbReference type="RuleBase" id="RU368066"/>
    </source>
</evidence>
<dbReference type="OrthoDB" id="420519at2759"/>
<organism evidence="8 9">
    <name type="scientific">Albugo candida</name>
    <dbReference type="NCBI Taxonomy" id="65357"/>
    <lineage>
        <taxon>Eukaryota</taxon>
        <taxon>Sar</taxon>
        <taxon>Stramenopiles</taxon>
        <taxon>Oomycota</taxon>
        <taxon>Peronosporomycetes</taxon>
        <taxon>Albuginales</taxon>
        <taxon>Albuginaceae</taxon>
        <taxon>Albugo</taxon>
    </lineage>
</organism>
<sequence length="755" mass="84688">MIIIAAIGYTKGDPKRLMYGSDWLGRTCGTYHPENSTHIPPYDLTDYKYLMYPRLTKDLAMQSSTSLNLRKLYGVCVRSCPVRNGSTQYVHAYTNYTLHPDPINNLSSASGEDVRGGSPWKVSFNTTNALFRCVPLNKVTINQYIRCTDDCSPQEIEYQENHSNTTMTCGRNITSNPFRQCPPSNCKDFARSLRPNCTSIETKREEIRDDAMEEDTILELLLEKWNRVAHWIGDIQKAAIPILLCGGLLAFLLGFLWLILLRFFASLFVWLVVVLVILMLLALTFLTAYQGDLLGSQQLNAAIEKYGMSSDAVHDAWTTASGYMDRTGYQASKDTIGYWAISCYVMIAIDVMMLCLLIFMCGRIRIAIGIIREASKAVRRFPVIVLYPIIPTVFTIGLFAYWVVAAAYIATSASITVSDVATTATEILHADNNATNATLGVINEIKDDQILNYLVVYHLFGLLWTNELISAFATTTIAGAFCEYYWTLNKSGVRSVSVGRSMWRTFRYHFGTMAFGSLIIAIVQMVRIALEYLDRKTKSLQETNAIIRVVIRCVQCFLWCFEKCLKFLNRNAYIVVAMKGSNLTSALRESFSLLFANAARIATVGIISKFLLFLGKLFIASVSTFCMFLLIRNPPSHMPTFFLGDLNEVSSPIFPMLLTGLLSFAVGSFFLDVYGTGVDTILMCFCKDCEMNKDTRAYYMSDELLAFMNGPVKKSAFQVFKVGSKSGEKPSDNAVSNNISEYPVVELSPPIRRDL</sequence>
<feature type="transmembrane region" description="Helical" evidence="7">
    <location>
        <begin position="468"/>
        <end position="487"/>
    </location>
</feature>
<feature type="transmembrane region" description="Helical" evidence="7">
    <location>
        <begin position="508"/>
        <end position="530"/>
    </location>
</feature>
<keyword evidence="6" id="KW-0325">Glycoprotein</keyword>
<dbReference type="GO" id="GO:0005886">
    <property type="term" value="C:plasma membrane"/>
    <property type="evidence" value="ECO:0007669"/>
    <property type="project" value="UniProtKB-SubCell"/>
</dbReference>
<comment type="subcellular location">
    <subcellularLocation>
        <location evidence="7">Cell membrane</location>
        <topology evidence="7">Multi-pass membrane protein</topology>
    </subcellularLocation>
    <subcellularLocation>
        <location evidence="1">Membrane</location>
        <topology evidence="1">Multi-pass membrane protein</topology>
    </subcellularLocation>
</comment>
<feature type="transmembrane region" description="Helical" evidence="7">
    <location>
        <begin position="651"/>
        <end position="674"/>
    </location>
</feature>
<reference evidence="8 9" key="1">
    <citation type="submission" date="2012-05" db="EMBL/GenBank/DDBJ databases">
        <title>Recombination and specialization in a pathogen metapopulation.</title>
        <authorList>
            <person name="Gardiner A."/>
            <person name="Kemen E."/>
            <person name="Schultz-Larsen T."/>
            <person name="MacLean D."/>
            <person name="Van Oosterhout C."/>
            <person name="Jones J.D.G."/>
        </authorList>
    </citation>
    <scope>NUCLEOTIDE SEQUENCE [LARGE SCALE GENOMIC DNA]</scope>
    <source>
        <strain evidence="8 9">Ac Nc2</strain>
    </source>
</reference>
<feature type="transmembrane region" description="Helical" evidence="7">
    <location>
        <begin position="545"/>
        <end position="561"/>
    </location>
</feature>
<feature type="transmembrane region" description="Helical" evidence="7">
    <location>
        <begin position="238"/>
        <end position="260"/>
    </location>
</feature>
<keyword evidence="5 7" id="KW-0472">Membrane</keyword>